<evidence type="ECO:0000313" key="2">
    <source>
        <dbReference type="Proteomes" id="UP000095347"/>
    </source>
</evidence>
<accession>A0A1E5Q6K6</accession>
<dbReference type="STRING" id="28181.BEN30_11975"/>
<comment type="caution">
    <text evidence="1">The sequence shown here is derived from an EMBL/GenBank/DDBJ whole genome shotgun (WGS) entry which is preliminary data.</text>
</comment>
<keyword evidence="2" id="KW-1185">Reference proteome</keyword>
<organism evidence="1 2">
    <name type="scientific">Magnetovibrio blakemorei</name>
    <dbReference type="NCBI Taxonomy" id="28181"/>
    <lineage>
        <taxon>Bacteria</taxon>
        <taxon>Pseudomonadati</taxon>
        <taxon>Pseudomonadota</taxon>
        <taxon>Alphaproteobacteria</taxon>
        <taxon>Rhodospirillales</taxon>
        <taxon>Magnetovibrionaceae</taxon>
        <taxon>Magnetovibrio</taxon>
    </lineage>
</organism>
<reference evidence="2" key="1">
    <citation type="submission" date="2016-07" db="EMBL/GenBank/DDBJ databases">
        <authorList>
            <person name="Florea S."/>
            <person name="Webb J.S."/>
            <person name="Jaromczyk J."/>
            <person name="Schardl C.L."/>
        </authorList>
    </citation>
    <scope>NUCLEOTIDE SEQUENCE [LARGE SCALE GENOMIC DNA]</scope>
    <source>
        <strain evidence="2">MV-1</strain>
    </source>
</reference>
<protein>
    <recommendedName>
        <fullName evidence="3">Helix-turn-helix domain-containing protein</fullName>
    </recommendedName>
</protein>
<dbReference type="EMBL" id="MCGG01000031">
    <property type="protein sequence ID" value="OEJ66571.1"/>
    <property type="molecule type" value="Genomic_DNA"/>
</dbReference>
<name>A0A1E5Q6K6_9PROT</name>
<gene>
    <name evidence="1" type="ORF">BEN30_11975</name>
</gene>
<sequence>MKILKHNPRGLQLSDAAIYVGCGPTKFRTMVRDGRMPRPRLIGNRQVFDTQELDEKFEELPRLEATNDDRNDWDD</sequence>
<dbReference type="Proteomes" id="UP000095347">
    <property type="component" value="Unassembled WGS sequence"/>
</dbReference>
<dbReference type="AlphaFoldDB" id="A0A1E5Q6K6"/>
<proteinExistence type="predicted"/>
<evidence type="ECO:0008006" key="3">
    <source>
        <dbReference type="Google" id="ProtNLM"/>
    </source>
</evidence>
<evidence type="ECO:0000313" key="1">
    <source>
        <dbReference type="EMBL" id="OEJ66571.1"/>
    </source>
</evidence>
<dbReference type="OrthoDB" id="7220345at2"/>